<dbReference type="EMBL" id="BMAT01007008">
    <property type="protein sequence ID" value="GFS23900.1"/>
    <property type="molecule type" value="Genomic_DNA"/>
</dbReference>
<evidence type="ECO:0000313" key="1">
    <source>
        <dbReference type="EMBL" id="GFS23900.1"/>
    </source>
</evidence>
<dbReference type="Proteomes" id="UP000762676">
    <property type="component" value="Unassembled WGS sequence"/>
</dbReference>
<dbReference type="AlphaFoldDB" id="A0AAV4JQ84"/>
<comment type="caution">
    <text evidence="1">The sequence shown here is derived from an EMBL/GenBank/DDBJ whole genome shotgun (WGS) entry which is preliminary data.</text>
</comment>
<protein>
    <submittedName>
        <fullName evidence="1">Actinorhodin polyketide dimerase</fullName>
    </submittedName>
</protein>
<sequence length="157" mass="18540">MPMRYYTHPAIYMDKTMRHLLSKEDSIFKTQFETCEFPVSDFEHQSHLRLAYIYLIDNTIETAIPMMRESLNRFIQHNGVSASKYHETLTQAWLLAVHHFMQKTERAESSLSFIDQNPEMLDTDIMLTHYTPDVLFSEEARQTFIQPDIETIPQYGA</sequence>
<organism evidence="1 2">
    <name type="scientific">Elysia marginata</name>
    <dbReference type="NCBI Taxonomy" id="1093978"/>
    <lineage>
        <taxon>Eukaryota</taxon>
        <taxon>Metazoa</taxon>
        <taxon>Spiralia</taxon>
        <taxon>Lophotrochozoa</taxon>
        <taxon>Mollusca</taxon>
        <taxon>Gastropoda</taxon>
        <taxon>Heterobranchia</taxon>
        <taxon>Euthyneura</taxon>
        <taxon>Panpulmonata</taxon>
        <taxon>Sacoglossa</taxon>
        <taxon>Placobranchoidea</taxon>
        <taxon>Plakobranchidae</taxon>
        <taxon>Elysia</taxon>
    </lineage>
</organism>
<evidence type="ECO:0000313" key="2">
    <source>
        <dbReference type="Proteomes" id="UP000762676"/>
    </source>
</evidence>
<proteinExistence type="predicted"/>
<reference evidence="1 2" key="1">
    <citation type="journal article" date="2021" name="Elife">
        <title>Chloroplast acquisition without the gene transfer in kleptoplastic sea slugs, Plakobranchus ocellatus.</title>
        <authorList>
            <person name="Maeda T."/>
            <person name="Takahashi S."/>
            <person name="Yoshida T."/>
            <person name="Shimamura S."/>
            <person name="Takaki Y."/>
            <person name="Nagai Y."/>
            <person name="Toyoda A."/>
            <person name="Suzuki Y."/>
            <person name="Arimoto A."/>
            <person name="Ishii H."/>
            <person name="Satoh N."/>
            <person name="Nishiyama T."/>
            <person name="Hasebe M."/>
            <person name="Maruyama T."/>
            <person name="Minagawa J."/>
            <person name="Obokata J."/>
            <person name="Shigenobu S."/>
        </authorList>
    </citation>
    <scope>NUCLEOTIDE SEQUENCE [LARGE SCALE GENOMIC DNA]</scope>
</reference>
<name>A0AAV4JQ84_9GAST</name>
<keyword evidence="2" id="KW-1185">Reference proteome</keyword>
<accession>A0AAV4JQ84</accession>
<gene>
    <name evidence="1" type="ORF">ElyMa_003401500</name>
</gene>